<proteinExistence type="predicted"/>
<gene>
    <name evidence="8" type="ORF">IT779_21885</name>
</gene>
<dbReference type="GO" id="GO:0005886">
    <property type="term" value="C:plasma membrane"/>
    <property type="evidence" value="ECO:0007669"/>
    <property type="project" value="UniProtKB-SubCell"/>
</dbReference>
<dbReference type="GO" id="GO:0006825">
    <property type="term" value="P:copper ion transport"/>
    <property type="evidence" value="ECO:0007669"/>
    <property type="project" value="InterPro"/>
</dbReference>
<comment type="subcellular location">
    <subcellularLocation>
        <location evidence="1">Cell membrane</location>
        <topology evidence="1">Multi-pass membrane protein</topology>
    </subcellularLocation>
</comment>
<feature type="transmembrane region" description="Helical" evidence="6">
    <location>
        <begin position="159"/>
        <end position="178"/>
    </location>
</feature>
<keyword evidence="2" id="KW-1003">Cell membrane</keyword>
<name>A0A931ICK8_9NOCA</name>
<feature type="transmembrane region" description="Helical" evidence="6">
    <location>
        <begin position="285"/>
        <end position="308"/>
    </location>
</feature>
<evidence type="ECO:0000313" key="8">
    <source>
        <dbReference type="EMBL" id="MBH0778934.1"/>
    </source>
</evidence>
<organism evidence="8 9">
    <name type="scientific">Nocardia bovistercoris</name>
    <dbReference type="NCBI Taxonomy" id="2785916"/>
    <lineage>
        <taxon>Bacteria</taxon>
        <taxon>Bacillati</taxon>
        <taxon>Actinomycetota</taxon>
        <taxon>Actinomycetes</taxon>
        <taxon>Mycobacteriales</taxon>
        <taxon>Nocardiaceae</taxon>
        <taxon>Nocardia</taxon>
    </lineage>
</organism>
<dbReference type="PANTHER" id="PTHR34820">
    <property type="entry name" value="INNER MEMBRANE PROTEIN YEBZ"/>
    <property type="match status" value="1"/>
</dbReference>
<dbReference type="InterPro" id="IPR008457">
    <property type="entry name" value="Cu-R_CopD_dom"/>
</dbReference>
<keyword evidence="4 6" id="KW-1133">Transmembrane helix</keyword>
<dbReference type="AlphaFoldDB" id="A0A931ICK8"/>
<feature type="transmembrane region" description="Helical" evidence="6">
    <location>
        <begin position="251"/>
        <end position="273"/>
    </location>
</feature>
<feature type="transmembrane region" description="Helical" evidence="6">
    <location>
        <begin position="54"/>
        <end position="73"/>
    </location>
</feature>
<evidence type="ECO:0000256" key="6">
    <source>
        <dbReference type="SAM" id="Phobius"/>
    </source>
</evidence>
<comment type="caution">
    <text evidence="8">The sequence shown here is derived from an EMBL/GenBank/DDBJ whole genome shotgun (WGS) entry which is preliminary data.</text>
</comment>
<reference evidence="8" key="1">
    <citation type="submission" date="2020-11" db="EMBL/GenBank/DDBJ databases">
        <title>Nocardia NEAU-351.nov., a novel actinomycete isolated from the cow dung.</title>
        <authorList>
            <person name="Zhang X."/>
        </authorList>
    </citation>
    <scope>NUCLEOTIDE SEQUENCE</scope>
    <source>
        <strain evidence="8">NEAU-351</strain>
    </source>
</reference>
<feature type="domain" description="Copper resistance protein D" evidence="7">
    <location>
        <begin position="246"/>
        <end position="346"/>
    </location>
</feature>
<protein>
    <submittedName>
        <fullName evidence="8">CopD family protein</fullName>
    </submittedName>
</protein>
<dbReference type="InterPro" id="IPR032694">
    <property type="entry name" value="CopC/D"/>
</dbReference>
<feature type="transmembrane region" description="Helical" evidence="6">
    <location>
        <begin position="216"/>
        <end position="239"/>
    </location>
</feature>
<accession>A0A931ICK8</accession>
<dbReference type="Pfam" id="PF05425">
    <property type="entry name" value="CopD"/>
    <property type="match status" value="1"/>
</dbReference>
<evidence type="ECO:0000256" key="4">
    <source>
        <dbReference type="ARBA" id="ARBA00022989"/>
    </source>
</evidence>
<keyword evidence="5 6" id="KW-0472">Membrane</keyword>
<evidence type="ECO:0000256" key="2">
    <source>
        <dbReference type="ARBA" id="ARBA00022475"/>
    </source>
</evidence>
<feature type="transmembrane region" description="Helical" evidence="6">
    <location>
        <begin position="329"/>
        <end position="348"/>
    </location>
</feature>
<feature type="transmembrane region" description="Helical" evidence="6">
    <location>
        <begin position="79"/>
        <end position="101"/>
    </location>
</feature>
<feature type="transmembrane region" description="Helical" evidence="6">
    <location>
        <begin position="185"/>
        <end position="204"/>
    </location>
</feature>
<evidence type="ECO:0000259" key="7">
    <source>
        <dbReference type="Pfam" id="PF05425"/>
    </source>
</evidence>
<feature type="transmembrane region" description="Helical" evidence="6">
    <location>
        <begin position="113"/>
        <end position="131"/>
    </location>
</feature>
<evidence type="ECO:0000256" key="1">
    <source>
        <dbReference type="ARBA" id="ARBA00004651"/>
    </source>
</evidence>
<evidence type="ECO:0000313" key="9">
    <source>
        <dbReference type="Proteomes" id="UP000655751"/>
    </source>
</evidence>
<sequence>MATAAAAYRCGCSSSAARCCSAADWCSRCTAAGHATRDSTVKGGTTGDGDVRELLLVVPAGLLGVLLAWALSVPDPAPTAALVRVVADVTGAAVLGLAALPRLSARVSPPWRLLAGLAGIWCAAEFAVLLFEAADVVGVPVSELGADQFGTFLTELSGGQIGIAILFGAGAVAVYAAVAHRRPDIASADLVLVFTAVALALRPITGHMSQQRFGSVLAAVHALAAAAWFGLLLAIGLVVRTRGEWARVLPRYSAVALPLIAVVGVTGIVNGFVRLERVGAVFDTGYGRILLAKTVLLAALLALGWWWRRGWVPRAADHRMTARASLRRAVLEVTVMSVAFGLAAALAVTA</sequence>
<keyword evidence="3 6" id="KW-0812">Transmembrane</keyword>
<dbReference type="PANTHER" id="PTHR34820:SF4">
    <property type="entry name" value="INNER MEMBRANE PROTEIN YEBZ"/>
    <property type="match status" value="1"/>
</dbReference>
<evidence type="ECO:0000256" key="3">
    <source>
        <dbReference type="ARBA" id="ARBA00022692"/>
    </source>
</evidence>
<dbReference type="Proteomes" id="UP000655751">
    <property type="component" value="Unassembled WGS sequence"/>
</dbReference>
<keyword evidence="9" id="KW-1185">Reference proteome</keyword>
<evidence type="ECO:0000256" key="5">
    <source>
        <dbReference type="ARBA" id="ARBA00023136"/>
    </source>
</evidence>
<dbReference type="EMBL" id="JADMLG010000009">
    <property type="protein sequence ID" value="MBH0778934.1"/>
    <property type="molecule type" value="Genomic_DNA"/>
</dbReference>